<dbReference type="Gene3D" id="2.40.160.20">
    <property type="match status" value="1"/>
</dbReference>
<protein>
    <submittedName>
        <fullName evidence="2">Outer membrane beta-barrel protein</fullName>
    </submittedName>
</protein>
<gene>
    <name evidence="2" type="ORF">L9G74_07065</name>
</gene>
<dbReference type="RefSeq" id="WP_238895602.1">
    <property type="nucleotide sequence ID" value="NZ_JAKOGG010000004.1"/>
</dbReference>
<name>A0ABT2FIN4_9GAMM</name>
<feature type="signal peptide" evidence="1">
    <location>
        <begin position="1"/>
        <end position="20"/>
    </location>
</feature>
<dbReference type="EMBL" id="JAKOGG010000004">
    <property type="protein sequence ID" value="MCS4556194.1"/>
    <property type="molecule type" value="Genomic_DNA"/>
</dbReference>
<comment type="caution">
    <text evidence="2">The sequence shown here is derived from an EMBL/GenBank/DDBJ whole genome shotgun (WGS) entry which is preliminary data.</text>
</comment>
<keyword evidence="1" id="KW-0732">Signal</keyword>
<dbReference type="SUPFAM" id="SSF56925">
    <property type="entry name" value="OMPA-like"/>
    <property type="match status" value="1"/>
</dbReference>
<reference evidence="3" key="1">
    <citation type="submission" date="2023-07" db="EMBL/GenBank/DDBJ databases">
        <title>Shewanella mangrovi sp. nov., an acetaldehyde- degrading bacterium isolated from mangrove sediment.</title>
        <authorList>
            <person name="Liu Y."/>
        </authorList>
    </citation>
    <scope>NUCLEOTIDE SEQUENCE [LARGE SCALE GENOMIC DNA]</scope>
    <source>
        <strain evidence="3">C32</strain>
    </source>
</reference>
<evidence type="ECO:0000313" key="3">
    <source>
        <dbReference type="Proteomes" id="UP001201549"/>
    </source>
</evidence>
<organism evidence="2 3">
    <name type="scientific">Shewanella electrica</name>
    <dbReference type="NCBI Taxonomy" id="515560"/>
    <lineage>
        <taxon>Bacteria</taxon>
        <taxon>Pseudomonadati</taxon>
        <taxon>Pseudomonadota</taxon>
        <taxon>Gammaproteobacteria</taxon>
        <taxon>Alteromonadales</taxon>
        <taxon>Shewanellaceae</taxon>
        <taxon>Shewanella</taxon>
    </lineage>
</organism>
<dbReference type="InterPro" id="IPR011250">
    <property type="entry name" value="OMP/PagP_B-barrel"/>
</dbReference>
<sequence length="200" mass="22062">MKAQLSSLLISLSVCSSSWAEVFVAPFGGYSIGSDGINLARYDDGAAQLKDSVHGGIMLGLAQRGYGDVYLFYSRQQTDLLLQRDVAPPEEMTLEYWHLAGTLYFSEGDVRPYVASSIGLTRFAADAARGSTNKFSLGLATGLNYQLAHNLALFTELRGFATFFGDDSGIACRRDEQCTWYISRDTFWQGQANLGLQFRF</sequence>
<evidence type="ECO:0000256" key="1">
    <source>
        <dbReference type="SAM" id="SignalP"/>
    </source>
</evidence>
<keyword evidence="3" id="KW-1185">Reference proteome</keyword>
<dbReference type="Proteomes" id="UP001201549">
    <property type="component" value="Unassembled WGS sequence"/>
</dbReference>
<proteinExistence type="predicted"/>
<evidence type="ECO:0000313" key="2">
    <source>
        <dbReference type="EMBL" id="MCS4556194.1"/>
    </source>
</evidence>
<accession>A0ABT2FIN4</accession>
<feature type="chain" id="PRO_5047411318" evidence="1">
    <location>
        <begin position="21"/>
        <end position="200"/>
    </location>
</feature>